<dbReference type="SUPFAM" id="SSF50952">
    <property type="entry name" value="Soluble quinoprotein glucose dehydrogenase"/>
    <property type="match status" value="1"/>
</dbReference>
<accession>A0A381YIM8</accession>
<gene>
    <name evidence="2" type="ORF">METZ01_LOCUS129782</name>
</gene>
<dbReference type="Gene3D" id="2.120.10.30">
    <property type="entry name" value="TolB, C-terminal domain"/>
    <property type="match status" value="1"/>
</dbReference>
<reference evidence="2" key="1">
    <citation type="submission" date="2018-05" db="EMBL/GenBank/DDBJ databases">
        <authorList>
            <person name="Lanie J.A."/>
            <person name="Ng W.-L."/>
            <person name="Kazmierczak K.M."/>
            <person name="Andrzejewski T.M."/>
            <person name="Davidsen T.M."/>
            <person name="Wayne K.J."/>
            <person name="Tettelin H."/>
            <person name="Glass J.I."/>
            <person name="Rusch D."/>
            <person name="Podicherti R."/>
            <person name="Tsui H.-C.T."/>
            <person name="Winkler M.E."/>
        </authorList>
    </citation>
    <scope>NUCLEOTIDE SEQUENCE</scope>
</reference>
<feature type="domain" description="Glucose/Sorbosone dehydrogenase" evidence="1">
    <location>
        <begin position="285"/>
        <end position="462"/>
    </location>
</feature>
<evidence type="ECO:0000313" key="2">
    <source>
        <dbReference type="EMBL" id="SVA76928.1"/>
    </source>
</evidence>
<dbReference type="PANTHER" id="PTHR19328">
    <property type="entry name" value="HEDGEHOG-INTERACTING PROTEIN"/>
    <property type="match status" value="1"/>
</dbReference>
<dbReference type="PANTHER" id="PTHR19328:SF13">
    <property type="entry name" value="HIPL1 PROTEIN"/>
    <property type="match status" value="1"/>
</dbReference>
<proteinExistence type="predicted"/>
<sequence>MRNFFVFALLGFVLLSFYMVNDVNADSKQNPVVLDSEFQIEEFVSGLFVPVNMEFIGDDLLVLEKNTGIVRHIKNNALLDAPVLDVEVSNYGEQGLLGITSVENDVYLFFTEAYHDGGRALENRVYKYSWNGNELVEPILLKRIPGFEREYVGGELVSDLDGKVYAITGENYKIGLLQNHLENESYRHFSTAASKDEKNRLTISDSFNYLLSCTKISFQHYTTNPFGWQSEQPDLSDNPPELNLFNILGNLDSCIRQFTYENFSNGHWKDTSTIIQIEPEGDYAAIGIRNSFGLAVDPQTGYLWDTENGPDVYDEINLVENKFNSGWAKIQGPSNGRTLPQVPEYENYRYSEPEFSWELPVGVTAIEFPNSIDFKKYKDFLFVADSNNGIIYKFKLDDTRTKFVFQSPHLQDNILNISQNSKDGSLTESMDEIVFAKNLGLISDMKFGPDGALYVISLMEGKIYKISS</sequence>
<dbReference type="EMBL" id="UINC01018335">
    <property type="protein sequence ID" value="SVA76928.1"/>
    <property type="molecule type" value="Genomic_DNA"/>
</dbReference>
<protein>
    <recommendedName>
        <fullName evidence="1">Glucose/Sorbosone dehydrogenase domain-containing protein</fullName>
    </recommendedName>
</protein>
<dbReference type="InterPro" id="IPR012938">
    <property type="entry name" value="Glc/Sorbosone_DH"/>
</dbReference>
<dbReference type="AlphaFoldDB" id="A0A381YIM8"/>
<dbReference type="InterPro" id="IPR011042">
    <property type="entry name" value="6-blade_b-propeller_TolB-like"/>
</dbReference>
<dbReference type="Pfam" id="PF07995">
    <property type="entry name" value="GSDH"/>
    <property type="match status" value="2"/>
</dbReference>
<feature type="domain" description="Glucose/Sorbosone dehydrogenase" evidence="1">
    <location>
        <begin position="49"/>
        <end position="174"/>
    </location>
</feature>
<dbReference type="InterPro" id="IPR011041">
    <property type="entry name" value="Quinoprot_gluc/sorb_DH_b-prop"/>
</dbReference>
<evidence type="ECO:0000259" key="1">
    <source>
        <dbReference type="Pfam" id="PF07995"/>
    </source>
</evidence>
<organism evidence="2">
    <name type="scientific">marine metagenome</name>
    <dbReference type="NCBI Taxonomy" id="408172"/>
    <lineage>
        <taxon>unclassified sequences</taxon>
        <taxon>metagenomes</taxon>
        <taxon>ecological metagenomes</taxon>
    </lineage>
</organism>
<name>A0A381YIM8_9ZZZZ</name>